<dbReference type="PANTHER" id="PTHR43213:SF5">
    <property type="entry name" value="BIFUNCTIONAL DTTP_UTP PYROPHOSPHATASE_METHYLTRANSFERASE PROTEIN-RELATED"/>
    <property type="match status" value="1"/>
</dbReference>
<proteinExistence type="inferred from homology"/>
<protein>
    <recommendedName>
        <fullName evidence="4">dTTP/UTP pyrophosphatase</fullName>
        <shortName evidence="4">dTTPase/UTPase</shortName>
        <ecNumber evidence="4">3.6.1.9</ecNumber>
    </recommendedName>
    <alternativeName>
        <fullName evidence="4">Nucleoside triphosphate pyrophosphatase</fullName>
    </alternativeName>
    <alternativeName>
        <fullName evidence="4">Nucleotide pyrophosphatase</fullName>
        <shortName evidence="4">Nucleotide PPase</shortName>
    </alternativeName>
</protein>
<evidence type="ECO:0000256" key="2">
    <source>
        <dbReference type="ARBA" id="ARBA00022801"/>
    </source>
</evidence>
<comment type="function">
    <text evidence="4">Nucleoside triphosphate pyrophosphatase that hydrolyzes dTTP and UTP. May have a dual role in cell division arrest and in preventing the incorporation of modified nucleotides into cellular nucleic acids.</text>
</comment>
<gene>
    <name evidence="5" type="primary">maf</name>
    <name evidence="5" type="ORF">DAY19_08780</name>
</gene>
<dbReference type="EMBL" id="QDKL01000002">
    <property type="protein sequence ID" value="RZF21774.1"/>
    <property type="molecule type" value="Genomic_DNA"/>
</dbReference>
<evidence type="ECO:0000256" key="3">
    <source>
        <dbReference type="ARBA" id="ARBA00023080"/>
    </source>
</evidence>
<dbReference type="NCBIfam" id="TIGR00172">
    <property type="entry name" value="maf"/>
    <property type="match status" value="1"/>
</dbReference>
<reference evidence="6" key="1">
    <citation type="journal article" date="2019" name="Int. J. Syst. Evol. Microbiol.">
        <title>Halobacteriovorax valvorus sp. nov., a novel prokaryotic predator isolated from coastal seawater of China.</title>
        <authorList>
            <person name="Chen M.-X."/>
        </authorList>
    </citation>
    <scope>NUCLEOTIDE SEQUENCE [LARGE SCALE GENOMIC DNA]</scope>
    <source>
        <strain evidence="6">BL9</strain>
    </source>
</reference>
<comment type="caution">
    <text evidence="4">Lacks conserved residue(s) required for the propagation of feature annotation.</text>
</comment>
<comment type="cofactor">
    <cofactor evidence="1 4">
        <name>a divalent metal cation</name>
        <dbReference type="ChEBI" id="CHEBI:60240"/>
    </cofactor>
</comment>
<comment type="caution">
    <text evidence="5">The sequence shown here is derived from an EMBL/GenBank/DDBJ whole genome shotgun (WGS) entry which is preliminary data.</text>
</comment>
<keyword evidence="3 4" id="KW-0546">Nucleotide metabolism</keyword>
<evidence type="ECO:0000256" key="1">
    <source>
        <dbReference type="ARBA" id="ARBA00001968"/>
    </source>
</evidence>
<feature type="site" description="Important for substrate specificity" evidence="4">
    <location>
        <position position="158"/>
    </location>
</feature>
<accession>A0ABY0IJP7</accession>
<sequence length="206" mass="22919">MASTLKFILASGSPRRKELLSWMKVPIEIKPSDVEEITTRQHPREIVEELAELKGRDIVSLTKDSTPNHYIVASDTLVAIGDKVLGKPKDKADARAMLNELSGKEHEVYTAVYMACGGKERTFSKVSEVKFTDISPEILDLYLEGEEAMDKAGAYGIQGQGLLFVENLSGSYSNVVGFPLSDFIDEMKSFLSDLGYDSSKWREVFQ</sequence>
<feature type="site" description="Important for substrate specificity" evidence="4">
    <location>
        <position position="15"/>
    </location>
</feature>
<dbReference type="PIRSF" id="PIRSF006305">
    <property type="entry name" value="Maf"/>
    <property type="match status" value="1"/>
</dbReference>
<comment type="subcellular location">
    <subcellularLocation>
        <location evidence="4">Cytoplasm</location>
    </subcellularLocation>
</comment>
<comment type="catalytic activity">
    <reaction evidence="4">
        <text>UTP + H2O = UMP + diphosphate + H(+)</text>
        <dbReference type="Rhea" id="RHEA:29395"/>
        <dbReference type="ChEBI" id="CHEBI:15377"/>
        <dbReference type="ChEBI" id="CHEBI:15378"/>
        <dbReference type="ChEBI" id="CHEBI:33019"/>
        <dbReference type="ChEBI" id="CHEBI:46398"/>
        <dbReference type="ChEBI" id="CHEBI:57865"/>
        <dbReference type="EC" id="3.6.1.9"/>
    </reaction>
</comment>
<dbReference type="InterPro" id="IPR029001">
    <property type="entry name" value="ITPase-like_fam"/>
</dbReference>
<dbReference type="CDD" id="cd00555">
    <property type="entry name" value="Maf"/>
    <property type="match status" value="1"/>
</dbReference>
<comment type="catalytic activity">
    <reaction evidence="4">
        <text>dTTP + H2O = dTMP + diphosphate + H(+)</text>
        <dbReference type="Rhea" id="RHEA:28534"/>
        <dbReference type="ChEBI" id="CHEBI:15377"/>
        <dbReference type="ChEBI" id="CHEBI:15378"/>
        <dbReference type="ChEBI" id="CHEBI:33019"/>
        <dbReference type="ChEBI" id="CHEBI:37568"/>
        <dbReference type="ChEBI" id="CHEBI:63528"/>
        <dbReference type="EC" id="3.6.1.9"/>
    </reaction>
</comment>
<evidence type="ECO:0000313" key="5">
    <source>
        <dbReference type="EMBL" id="RZF21774.1"/>
    </source>
</evidence>
<feature type="active site" description="Proton acceptor" evidence="4">
    <location>
        <position position="75"/>
    </location>
</feature>
<dbReference type="Proteomes" id="UP000443582">
    <property type="component" value="Unassembled WGS sequence"/>
</dbReference>
<dbReference type="Gene3D" id="3.90.950.10">
    <property type="match status" value="1"/>
</dbReference>
<dbReference type="EC" id="3.6.1.9" evidence="4"/>
<organism evidence="5 6">
    <name type="scientific">Halobacteriovorax vibrionivorans</name>
    <dbReference type="NCBI Taxonomy" id="2152716"/>
    <lineage>
        <taxon>Bacteria</taxon>
        <taxon>Pseudomonadati</taxon>
        <taxon>Bdellovibrionota</taxon>
        <taxon>Bacteriovoracia</taxon>
        <taxon>Bacteriovoracales</taxon>
        <taxon>Halobacteriovoraceae</taxon>
        <taxon>Halobacteriovorax</taxon>
    </lineage>
</organism>
<evidence type="ECO:0000256" key="4">
    <source>
        <dbReference type="HAMAP-Rule" id="MF_00528"/>
    </source>
</evidence>
<dbReference type="HAMAP" id="MF_00528">
    <property type="entry name" value="Maf"/>
    <property type="match status" value="1"/>
</dbReference>
<dbReference type="PANTHER" id="PTHR43213">
    <property type="entry name" value="BIFUNCTIONAL DTTP/UTP PYROPHOSPHATASE/METHYLTRANSFERASE PROTEIN-RELATED"/>
    <property type="match status" value="1"/>
</dbReference>
<keyword evidence="4" id="KW-0963">Cytoplasm</keyword>
<evidence type="ECO:0000313" key="6">
    <source>
        <dbReference type="Proteomes" id="UP000443582"/>
    </source>
</evidence>
<name>A0ABY0IJP7_9BACT</name>
<keyword evidence="2 4" id="KW-0378">Hydrolase</keyword>
<keyword evidence="6" id="KW-1185">Reference proteome</keyword>
<dbReference type="Pfam" id="PF02545">
    <property type="entry name" value="Maf"/>
    <property type="match status" value="1"/>
</dbReference>
<dbReference type="SUPFAM" id="SSF52972">
    <property type="entry name" value="ITPase-like"/>
    <property type="match status" value="1"/>
</dbReference>
<feature type="site" description="Important for substrate specificity" evidence="4">
    <location>
        <position position="76"/>
    </location>
</feature>
<dbReference type="InterPro" id="IPR003697">
    <property type="entry name" value="Maf-like"/>
</dbReference>
<comment type="similarity">
    <text evidence="4">Belongs to the Maf family. YhdE subfamily.</text>
</comment>